<protein>
    <recommendedName>
        <fullName evidence="3">DUF2817 domain-containing protein</fullName>
    </recommendedName>
</protein>
<accession>A0ABS2NZ30</accession>
<evidence type="ECO:0000313" key="1">
    <source>
        <dbReference type="EMBL" id="MBM7619897.1"/>
    </source>
</evidence>
<reference evidence="1 2" key="1">
    <citation type="submission" date="2021-01" db="EMBL/GenBank/DDBJ databases">
        <title>Genomic Encyclopedia of Type Strains, Phase IV (KMG-IV): sequencing the most valuable type-strain genomes for metagenomic binning, comparative biology and taxonomic classification.</title>
        <authorList>
            <person name="Goeker M."/>
        </authorList>
    </citation>
    <scope>NUCLEOTIDE SEQUENCE [LARGE SCALE GENOMIC DNA]</scope>
    <source>
        <strain evidence="1 2">DSM 25879</strain>
    </source>
</reference>
<name>A0ABS2NZ30_9BACI</name>
<dbReference type="InterPro" id="IPR021259">
    <property type="entry name" value="DUF2817"/>
</dbReference>
<comment type="caution">
    <text evidence="1">The sequence shown here is derived from an EMBL/GenBank/DDBJ whole genome shotgun (WGS) entry which is preliminary data.</text>
</comment>
<dbReference type="CDD" id="cd06233">
    <property type="entry name" value="M14-like"/>
    <property type="match status" value="1"/>
</dbReference>
<evidence type="ECO:0000313" key="2">
    <source>
        <dbReference type="Proteomes" id="UP000737402"/>
    </source>
</evidence>
<proteinExistence type="predicted"/>
<gene>
    <name evidence="1" type="ORF">JOC95_001749</name>
</gene>
<dbReference type="Gene3D" id="3.40.630.10">
    <property type="entry name" value="Zn peptidases"/>
    <property type="match status" value="1"/>
</dbReference>
<evidence type="ECO:0008006" key="3">
    <source>
        <dbReference type="Google" id="ProtNLM"/>
    </source>
</evidence>
<dbReference type="EMBL" id="JAFBED010000003">
    <property type="protein sequence ID" value="MBM7619897.1"/>
    <property type="molecule type" value="Genomic_DNA"/>
</dbReference>
<dbReference type="Pfam" id="PF10994">
    <property type="entry name" value="DUF2817"/>
    <property type="match status" value="1"/>
</dbReference>
<sequence length="377" mass="43799">MMTTMEKDRYFKNSYEEARIAFRGHLAKIKENWPKAVLTSHKIGEEQDNTVDMIYSEALTDNRQVLFFTSGEHGIEGYAGAAVIHLFVDEYLDSIDPDTTGICMIHALNPWGMRHFRRVTENNVDLNRNYLYDPDTVPKDVNQTYAQEKELFLPNGKIMDVKEEKATLYARLAEGAAKASYSAMKEAKGMGQFKFERGVYYGGSKEEESTCFLKSIQRKLLSAYQRVIHMDWHTALGPTNEVTMLVSELDPRNEEELKSLFPLENIQTFTPEKVKGDSTNHFHKLKNEEYPETHLFSALFEFGTFGEGIKAELREFTTIILENHLYWEGAEKEEDIRWIRSEFQKMFYPEDEEWRQSVLNEARLAMKAVLKAEKIMN</sequence>
<keyword evidence="2" id="KW-1185">Reference proteome</keyword>
<dbReference type="SUPFAM" id="SSF53187">
    <property type="entry name" value="Zn-dependent exopeptidases"/>
    <property type="match status" value="1"/>
</dbReference>
<dbReference type="Proteomes" id="UP000737402">
    <property type="component" value="Unassembled WGS sequence"/>
</dbReference>
<organism evidence="1 2">
    <name type="scientific">Sutcliffiella tianshenii</name>
    <dbReference type="NCBI Taxonomy" id="1463404"/>
    <lineage>
        <taxon>Bacteria</taxon>
        <taxon>Bacillati</taxon>
        <taxon>Bacillota</taxon>
        <taxon>Bacilli</taxon>
        <taxon>Bacillales</taxon>
        <taxon>Bacillaceae</taxon>
        <taxon>Sutcliffiella</taxon>
    </lineage>
</organism>